<protein>
    <recommendedName>
        <fullName evidence="2">Dirigent protein</fullName>
    </recommendedName>
</protein>
<dbReference type="PROSITE" id="PS51257">
    <property type="entry name" value="PROKAR_LIPOPROTEIN"/>
    <property type="match status" value="1"/>
</dbReference>
<proteinExistence type="predicted"/>
<reference evidence="1" key="1">
    <citation type="journal article" date="2012" name="Environ. Microbiol.">
        <title>Genomic content of uncultured Bacteroidetes from contrasting oceanic provinces in the North Atlantic Ocean.</title>
        <authorList>
            <person name="Gomez-Pereira P.R."/>
            <person name="Schuler M."/>
            <person name="Fuchs B.M."/>
            <person name="Bennke C."/>
            <person name="Teeling H."/>
            <person name="Waldmann J."/>
            <person name="Richter M."/>
            <person name="Barbe V."/>
            <person name="Bataille E."/>
            <person name="Glockner F.O."/>
            <person name="Amann R."/>
        </authorList>
    </citation>
    <scope>NUCLEOTIDE SEQUENCE</scope>
</reference>
<evidence type="ECO:0000313" key="1">
    <source>
        <dbReference type="EMBL" id="CCF99402.1"/>
    </source>
</evidence>
<dbReference type="EMBL" id="FO117578">
    <property type="protein sequence ID" value="CCF99402.1"/>
    <property type="molecule type" value="Genomic_DNA"/>
</dbReference>
<dbReference type="InterPro" id="IPR044859">
    <property type="entry name" value="Allene_oxi_cyc_Dirigent"/>
</dbReference>
<evidence type="ECO:0008006" key="2">
    <source>
        <dbReference type="Google" id="ProtNLM"/>
    </source>
</evidence>
<organism evidence="1">
    <name type="scientific">uncultured Flavobacteriia bacterium</name>
    <dbReference type="NCBI Taxonomy" id="212695"/>
    <lineage>
        <taxon>Bacteria</taxon>
        <taxon>Pseudomonadati</taxon>
        <taxon>Bacteroidota</taxon>
        <taxon>Flavobacteriia</taxon>
        <taxon>environmental samples</taxon>
    </lineage>
</organism>
<name>H6REE1_9BACT</name>
<gene>
    <name evidence="1" type="ORF">VIS_S3BCA70032</name>
</gene>
<accession>H6REE1</accession>
<reference evidence="1" key="2">
    <citation type="submission" date="2012-02" db="EMBL/GenBank/DDBJ databases">
        <authorList>
            <person name="Genoscope - CEA"/>
        </authorList>
    </citation>
    <scope>NUCLEOTIDE SEQUENCE</scope>
</reference>
<dbReference type="Gene3D" id="2.40.480.10">
    <property type="entry name" value="Allene oxide cyclase-like"/>
    <property type="match status" value="1"/>
</dbReference>
<dbReference type="AlphaFoldDB" id="H6REE1"/>
<sequence length="165" mass="18133">MKKLLLLLVLISIIGCNQNEKKIPHSHDAITSIKLHQELPKIVHLDLGIEGSSHGDLMAFDSDFTNDKGMMGILSGYITTVDIPNEAETFEDRMVHMVFDFGEANTIVVGGKSVYPKTLGAEFTKQIPQIRAVIGGTGAYMGARGQLTTTRNEDGTYEHLIELMD</sequence>